<gene>
    <name evidence="4" type="ORF">EDC64_101366</name>
</gene>
<dbReference type="InterPro" id="IPR050109">
    <property type="entry name" value="HTH-type_TetR-like_transc_reg"/>
</dbReference>
<dbReference type="InterPro" id="IPR009057">
    <property type="entry name" value="Homeodomain-like_sf"/>
</dbReference>
<organism evidence="4 5">
    <name type="scientific">Aquabacter spiritensis</name>
    <dbReference type="NCBI Taxonomy" id="933073"/>
    <lineage>
        <taxon>Bacteria</taxon>
        <taxon>Pseudomonadati</taxon>
        <taxon>Pseudomonadota</taxon>
        <taxon>Alphaproteobacteria</taxon>
        <taxon>Hyphomicrobiales</taxon>
        <taxon>Xanthobacteraceae</taxon>
        <taxon>Aquabacter</taxon>
    </lineage>
</organism>
<dbReference type="PANTHER" id="PTHR30055">
    <property type="entry name" value="HTH-TYPE TRANSCRIPTIONAL REGULATOR RUTR"/>
    <property type="match status" value="1"/>
</dbReference>
<dbReference type="OrthoDB" id="63332at2"/>
<name>A0A4R3M881_9HYPH</name>
<reference evidence="4 5" key="1">
    <citation type="submission" date="2019-03" db="EMBL/GenBank/DDBJ databases">
        <title>Genomic Encyclopedia of Type Strains, Phase IV (KMG-IV): sequencing the most valuable type-strain genomes for metagenomic binning, comparative biology and taxonomic classification.</title>
        <authorList>
            <person name="Goeker M."/>
        </authorList>
    </citation>
    <scope>NUCLEOTIDE SEQUENCE [LARGE SCALE GENOMIC DNA]</scope>
    <source>
        <strain evidence="4 5">DSM 9035</strain>
    </source>
</reference>
<evidence type="ECO:0000313" key="5">
    <source>
        <dbReference type="Proteomes" id="UP000294664"/>
    </source>
</evidence>
<evidence type="ECO:0000313" key="4">
    <source>
        <dbReference type="EMBL" id="TCT07847.1"/>
    </source>
</evidence>
<comment type="caution">
    <text evidence="4">The sequence shown here is derived from an EMBL/GenBank/DDBJ whole genome shotgun (WGS) entry which is preliminary data.</text>
</comment>
<keyword evidence="5" id="KW-1185">Reference proteome</keyword>
<dbReference type="AlphaFoldDB" id="A0A4R3M881"/>
<dbReference type="PANTHER" id="PTHR30055:SF222">
    <property type="entry name" value="REGULATORY PROTEIN"/>
    <property type="match status" value="1"/>
</dbReference>
<dbReference type="PRINTS" id="PR00455">
    <property type="entry name" value="HTHTETR"/>
</dbReference>
<sequence length="188" mass="20411">MARPLNEDKRAAILSATTQLVADHGLGAATAQIAKAAGVPHGSVFTYFGTKAELLNALYLELKTELTSTVLERMRSEGDVRERLRDVWESWTHWGVATPSKRRALAQLGVSDQVSALTRKAGYEAAQPVLDIIWRISAEGSLKNAPRPYVAALVEAVATTTMDAMSDHPDHAATICADGFEALWRLLN</sequence>
<evidence type="ECO:0000256" key="1">
    <source>
        <dbReference type="ARBA" id="ARBA00023125"/>
    </source>
</evidence>
<dbReference type="GO" id="GO:0003677">
    <property type="term" value="F:DNA binding"/>
    <property type="evidence" value="ECO:0007669"/>
    <property type="project" value="UniProtKB-UniRule"/>
</dbReference>
<evidence type="ECO:0000259" key="3">
    <source>
        <dbReference type="PROSITE" id="PS50977"/>
    </source>
</evidence>
<accession>A0A4R3M881</accession>
<dbReference type="PROSITE" id="PS50977">
    <property type="entry name" value="HTH_TETR_2"/>
    <property type="match status" value="1"/>
</dbReference>
<feature type="domain" description="HTH tetR-type" evidence="3">
    <location>
        <begin position="7"/>
        <end position="66"/>
    </location>
</feature>
<evidence type="ECO:0000256" key="2">
    <source>
        <dbReference type="PROSITE-ProRule" id="PRU00335"/>
    </source>
</evidence>
<dbReference type="Gene3D" id="1.10.357.10">
    <property type="entry name" value="Tetracycline Repressor, domain 2"/>
    <property type="match status" value="1"/>
</dbReference>
<protein>
    <submittedName>
        <fullName evidence="4">TetR family transcriptional regulator</fullName>
    </submittedName>
</protein>
<dbReference type="Proteomes" id="UP000294664">
    <property type="component" value="Unassembled WGS sequence"/>
</dbReference>
<dbReference type="SUPFAM" id="SSF46689">
    <property type="entry name" value="Homeodomain-like"/>
    <property type="match status" value="1"/>
</dbReference>
<feature type="DNA-binding region" description="H-T-H motif" evidence="2">
    <location>
        <begin position="29"/>
        <end position="48"/>
    </location>
</feature>
<dbReference type="Pfam" id="PF00440">
    <property type="entry name" value="TetR_N"/>
    <property type="match status" value="1"/>
</dbReference>
<dbReference type="InterPro" id="IPR001647">
    <property type="entry name" value="HTH_TetR"/>
</dbReference>
<dbReference type="RefSeq" id="WP_132029191.1">
    <property type="nucleotide sequence ID" value="NZ_SMAI01000001.1"/>
</dbReference>
<dbReference type="EMBL" id="SMAI01000001">
    <property type="protein sequence ID" value="TCT07847.1"/>
    <property type="molecule type" value="Genomic_DNA"/>
</dbReference>
<proteinExistence type="predicted"/>
<keyword evidence="1 2" id="KW-0238">DNA-binding</keyword>